<feature type="binding site" evidence="7">
    <location>
        <begin position="155"/>
        <end position="159"/>
    </location>
    <ligand>
        <name>NADP(+)</name>
        <dbReference type="ChEBI" id="CHEBI:58349"/>
    </ligand>
</feature>
<dbReference type="PRINTS" id="PR00081">
    <property type="entry name" value="GDHRDH"/>
</dbReference>
<dbReference type="Pfam" id="PF13561">
    <property type="entry name" value="adh_short_C2"/>
    <property type="match status" value="1"/>
</dbReference>
<comment type="caution">
    <text evidence="10">The sequence shown here is derived from an EMBL/GenBank/DDBJ whole genome shotgun (WGS) entry which is preliminary data.</text>
</comment>
<dbReference type="PROSITE" id="PS00061">
    <property type="entry name" value="ADH_SHORT"/>
    <property type="match status" value="1"/>
</dbReference>
<proteinExistence type="inferred from homology"/>
<dbReference type="GO" id="GO:0004316">
    <property type="term" value="F:3-oxoacyl-[acyl-carrier-protein] reductase (NADPH) activity"/>
    <property type="evidence" value="ECO:0007669"/>
    <property type="project" value="UniProtKB-UniRule"/>
</dbReference>
<evidence type="ECO:0000256" key="2">
    <source>
        <dbReference type="ARBA" id="ARBA00012948"/>
    </source>
</evidence>
<evidence type="ECO:0000313" key="11">
    <source>
        <dbReference type="Proteomes" id="UP000774000"/>
    </source>
</evidence>
<organism evidence="10 11">
    <name type="scientific">Halanaerobacter jeridensis</name>
    <dbReference type="NCBI Taxonomy" id="706427"/>
    <lineage>
        <taxon>Bacteria</taxon>
        <taxon>Bacillati</taxon>
        <taxon>Bacillota</taxon>
        <taxon>Clostridia</taxon>
        <taxon>Halanaerobiales</taxon>
        <taxon>Halobacteroidaceae</taxon>
        <taxon>Halanaerobacter</taxon>
    </lineage>
</organism>
<keyword evidence="8" id="KW-0444">Lipid biosynthesis</keyword>
<dbReference type="InterPro" id="IPR011284">
    <property type="entry name" value="3oxo_ACP_reduc"/>
</dbReference>
<dbReference type="InterPro" id="IPR002347">
    <property type="entry name" value="SDR_fam"/>
</dbReference>
<dbReference type="GO" id="GO:0051287">
    <property type="term" value="F:NAD binding"/>
    <property type="evidence" value="ECO:0007669"/>
    <property type="project" value="UniProtKB-UniRule"/>
</dbReference>
<comment type="function">
    <text evidence="8">Catalyzes the NADPH-dependent reduction of beta-ketoacyl-ACP substrates to beta-hydroxyacyl-ACP products, the first reductive step in the elongation cycle of fatty acid biosynthesis.</text>
</comment>
<gene>
    <name evidence="10" type="ORF">JOC47_001673</name>
</gene>
<evidence type="ECO:0000256" key="8">
    <source>
        <dbReference type="RuleBase" id="RU366074"/>
    </source>
</evidence>
<dbReference type="PRINTS" id="PR00080">
    <property type="entry name" value="SDRFAMILY"/>
</dbReference>
<dbReference type="PANTHER" id="PTHR42760">
    <property type="entry name" value="SHORT-CHAIN DEHYDROGENASES/REDUCTASES FAMILY MEMBER"/>
    <property type="match status" value="1"/>
</dbReference>
<dbReference type="FunFam" id="3.40.50.720:FF:000115">
    <property type="entry name" value="3-oxoacyl-[acyl-carrier-protein] reductase FabG"/>
    <property type="match status" value="1"/>
</dbReference>
<dbReference type="NCBIfam" id="NF004198">
    <property type="entry name" value="PRK05653.1-3"/>
    <property type="match status" value="1"/>
</dbReference>
<accession>A0A939BPB5</accession>
<dbReference type="EC" id="1.1.1.100" evidence="2 8"/>
<keyword evidence="3 7" id="KW-0521">NADP</keyword>
<evidence type="ECO:0000313" key="10">
    <source>
        <dbReference type="EMBL" id="MBM7556822.1"/>
    </source>
</evidence>
<comment type="pathway">
    <text evidence="8">Lipid metabolism; fatty acid biosynthesis.</text>
</comment>
<evidence type="ECO:0000256" key="7">
    <source>
        <dbReference type="PIRSR" id="PIRSR611284-2"/>
    </source>
</evidence>
<dbReference type="GO" id="GO:0048038">
    <property type="term" value="F:quinone binding"/>
    <property type="evidence" value="ECO:0007669"/>
    <property type="project" value="TreeGrafter"/>
</dbReference>
<evidence type="ECO:0000256" key="6">
    <source>
        <dbReference type="PIRSR" id="PIRSR611284-1"/>
    </source>
</evidence>
<evidence type="ECO:0000256" key="1">
    <source>
        <dbReference type="ARBA" id="ARBA00006484"/>
    </source>
</evidence>
<keyword evidence="8" id="KW-0276">Fatty acid metabolism</keyword>
<evidence type="ECO:0000256" key="3">
    <source>
        <dbReference type="ARBA" id="ARBA00022857"/>
    </source>
</evidence>
<dbReference type="NCBIfam" id="NF009466">
    <property type="entry name" value="PRK12826.1-2"/>
    <property type="match status" value="1"/>
</dbReference>
<feature type="domain" description="Ketoreductase" evidence="9">
    <location>
        <begin position="6"/>
        <end position="186"/>
    </location>
</feature>
<dbReference type="InterPro" id="IPR057326">
    <property type="entry name" value="KR_dom"/>
</dbReference>
<comment type="similarity">
    <text evidence="1 8">Belongs to the short-chain dehydrogenases/reductases (SDR) family.</text>
</comment>
<comment type="catalytic activity">
    <reaction evidence="5 8">
        <text>a (3R)-hydroxyacyl-[ACP] + NADP(+) = a 3-oxoacyl-[ACP] + NADPH + H(+)</text>
        <dbReference type="Rhea" id="RHEA:17397"/>
        <dbReference type="Rhea" id="RHEA-COMP:9916"/>
        <dbReference type="Rhea" id="RHEA-COMP:9945"/>
        <dbReference type="ChEBI" id="CHEBI:15378"/>
        <dbReference type="ChEBI" id="CHEBI:57783"/>
        <dbReference type="ChEBI" id="CHEBI:58349"/>
        <dbReference type="ChEBI" id="CHEBI:78776"/>
        <dbReference type="ChEBI" id="CHEBI:78827"/>
        <dbReference type="EC" id="1.1.1.100"/>
    </reaction>
</comment>
<dbReference type="NCBIfam" id="NF005559">
    <property type="entry name" value="PRK07231.1"/>
    <property type="match status" value="1"/>
</dbReference>
<dbReference type="Gene3D" id="3.40.50.720">
    <property type="entry name" value="NAD(P)-binding Rossmann-like Domain"/>
    <property type="match status" value="1"/>
</dbReference>
<dbReference type="PANTHER" id="PTHR42760:SF133">
    <property type="entry name" value="3-OXOACYL-[ACYL-CARRIER-PROTEIN] REDUCTASE"/>
    <property type="match status" value="1"/>
</dbReference>
<evidence type="ECO:0000256" key="4">
    <source>
        <dbReference type="ARBA" id="ARBA00023002"/>
    </source>
</evidence>
<comment type="subunit">
    <text evidence="8">Homotetramer.</text>
</comment>
<keyword evidence="8" id="KW-0275">Fatty acid biosynthesis</keyword>
<name>A0A939BPB5_9FIRM</name>
<keyword evidence="11" id="KW-1185">Reference proteome</keyword>
<feature type="binding site" evidence="7">
    <location>
        <position position="89"/>
    </location>
    <ligand>
        <name>NADP(+)</name>
        <dbReference type="ChEBI" id="CHEBI:58349"/>
    </ligand>
</feature>
<dbReference type="NCBIfam" id="TIGR01830">
    <property type="entry name" value="3oxo_ACP_reduc"/>
    <property type="match status" value="1"/>
</dbReference>
<dbReference type="EMBL" id="JAFBDQ010000007">
    <property type="protein sequence ID" value="MBM7556822.1"/>
    <property type="molecule type" value="Genomic_DNA"/>
</dbReference>
<sequence>MRLKGKVAIVTGAAQGIGAKTAKVFAEEGAKVVVADYDAEGGKETAEAIKDTGAEAMFVQVDVSSLDAARDMVDETVKEYGRLDILVNNAGVTADTLLTKMTEEQWDKVIDVNLKGVFNCAKPATEQMLDQDSGGVILNASSVVGLYGNVGQTNYAATKFGVIGLTKTWSKELGPKGIRVNAVAPGFVETPMTDAVPDKVLDKMANQTPLKRLGDPEDIAKAYLYLASDEAKYVNGEVLSVDGGLVLS</sequence>
<dbReference type="SMART" id="SM00822">
    <property type="entry name" value="PKS_KR"/>
    <property type="match status" value="1"/>
</dbReference>
<reference evidence="10" key="1">
    <citation type="submission" date="2021-01" db="EMBL/GenBank/DDBJ databases">
        <title>Genomic Encyclopedia of Type Strains, Phase IV (KMG-IV): sequencing the most valuable type-strain genomes for metagenomic binning, comparative biology and taxonomic classification.</title>
        <authorList>
            <person name="Goeker M."/>
        </authorList>
    </citation>
    <scope>NUCLEOTIDE SEQUENCE</scope>
    <source>
        <strain evidence="10">DSM 23230</strain>
    </source>
</reference>
<dbReference type="InterPro" id="IPR020904">
    <property type="entry name" value="Sc_DH/Rdtase_CS"/>
</dbReference>
<evidence type="ECO:0000259" key="9">
    <source>
        <dbReference type="SMART" id="SM00822"/>
    </source>
</evidence>
<dbReference type="AlphaFoldDB" id="A0A939BPB5"/>
<evidence type="ECO:0000256" key="5">
    <source>
        <dbReference type="ARBA" id="ARBA00048508"/>
    </source>
</evidence>
<keyword evidence="8" id="KW-0443">Lipid metabolism</keyword>
<dbReference type="InterPro" id="IPR036291">
    <property type="entry name" value="NAD(P)-bd_dom_sf"/>
</dbReference>
<protein>
    <recommendedName>
        <fullName evidence="2 8">3-oxoacyl-[acyl-carrier-protein] reductase</fullName>
        <ecNumber evidence="2 8">1.1.1.100</ecNumber>
    </recommendedName>
</protein>
<dbReference type="RefSeq" id="WP_204701597.1">
    <property type="nucleotide sequence ID" value="NZ_JAFBDQ010000007.1"/>
</dbReference>
<dbReference type="GO" id="GO:0006633">
    <property type="term" value="P:fatty acid biosynthetic process"/>
    <property type="evidence" value="ECO:0007669"/>
    <property type="project" value="UniProtKB-KW"/>
</dbReference>
<feature type="active site" description="Proton acceptor" evidence="6">
    <location>
        <position position="155"/>
    </location>
</feature>
<dbReference type="CDD" id="cd05333">
    <property type="entry name" value="BKR_SDR_c"/>
    <property type="match status" value="1"/>
</dbReference>
<keyword evidence="4 8" id="KW-0560">Oxidoreductase</keyword>
<dbReference type="Proteomes" id="UP000774000">
    <property type="component" value="Unassembled WGS sequence"/>
</dbReference>
<dbReference type="SUPFAM" id="SSF51735">
    <property type="entry name" value="NAD(P)-binding Rossmann-fold domains"/>
    <property type="match status" value="1"/>
</dbReference>